<organism evidence="2 3">
    <name type="scientific">Niveomyces insectorum RCEF 264</name>
    <dbReference type="NCBI Taxonomy" id="1081102"/>
    <lineage>
        <taxon>Eukaryota</taxon>
        <taxon>Fungi</taxon>
        <taxon>Dikarya</taxon>
        <taxon>Ascomycota</taxon>
        <taxon>Pezizomycotina</taxon>
        <taxon>Sordariomycetes</taxon>
        <taxon>Hypocreomycetidae</taxon>
        <taxon>Hypocreales</taxon>
        <taxon>Cordycipitaceae</taxon>
        <taxon>Niveomyces</taxon>
    </lineage>
</organism>
<proteinExistence type="predicted"/>
<comment type="caution">
    <text evidence="2">The sequence shown here is derived from an EMBL/GenBank/DDBJ whole genome shotgun (WGS) entry which is preliminary data.</text>
</comment>
<gene>
    <name evidence="2" type="ORF">SPI_00986</name>
</gene>
<reference evidence="2 3" key="1">
    <citation type="journal article" date="2016" name="Genome Biol. Evol.">
        <title>Divergent and convergent evolution of fungal pathogenicity.</title>
        <authorList>
            <person name="Shang Y."/>
            <person name="Xiao G."/>
            <person name="Zheng P."/>
            <person name="Cen K."/>
            <person name="Zhan S."/>
            <person name="Wang C."/>
        </authorList>
    </citation>
    <scope>NUCLEOTIDE SEQUENCE [LARGE SCALE GENOMIC DNA]</scope>
    <source>
        <strain evidence="2 3">RCEF 264</strain>
    </source>
</reference>
<keyword evidence="3" id="KW-1185">Reference proteome</keyword>
<dbReference type="STRING" id="1081102.A0A168AID5"/>
<dbReference type="AlphaFoldDB" id="A0A168AID5"/>
<name>A0A168AID5_9HYPO</name>
<protein>
    <submittedName>
        <fullName evidence="2">Mitochondrial carrier protein</fullName>
    </submittedName>
</protein>
<dbReference type="Proteomes" id="UP000076874">
    <property type="component" value="Unassembled WGS sequence"/>
</dbReference>
<dbReference type="OrthoDB" id="4392610at2759"/>
<accession>A0A168AID5</accession>
<evidence type="ECO:0000313" key="3">
    <source>
        <dbReference type="Proteomes" id="UP000076874"/>
    </source>
</evidence>
<sequence>MSNAELVQAFRRLYRSALRAVQYSKPARYVVRDQLRAAFRGQHSPLTASPKHRPAGGGGGGDPHTGRAAVFDPEAVRRTVWFLNAAAASRGLEHRIVRNLVLTAYWRRRRAALLQPTWSNVVARKKEKPVDEIEERAYDHYDLTIQRLNETMGLCLR</sequence>
<dbReference type="EMBL" id="AZHD01000001">
    <property type="protein sequence ID" value="OAA68791.1"/>
    <property type="molecule type" value="Genomic_DNA"/>
</dbReference>
<evidence type="ECO:0000313" key="2">
    <source>
        <dbReference type="EMBL" id="OAA68791.1"/>
    </source>
</evidence>
<evidence type="ECO:0000256" key="1">
    <source>
        <dbReference type="SAM" id="MobiDB-lite"/>
    </source>
</evidence>
<feature type="region of interest" description="Disordered" evidence="1">
    <location>
        <begin position="41"/>
        <end position="68"/>
    </location>
</feature>